<gene>
    <name evidence="3" type="ORF">JIN81_12180</name>
</gene>
<feature type="transmembrane region" description="Helical" evidence="1">
    <location>
        <begin position="300"/>
        <end position="320"/>
    </location>
</feature>
<protein>
    <submittedName>
        <fullName evidence="3">CPBP family intramembrane metalloprotease</fullName>
    </submittedName>
</protein>
<dbReference type="InterPro" id="IPR003675">
    <property type="entry name" value="Rce1/LyrA-like_dom"/>
</dbReference>
<dbReference type="GO" id="GO:0004175">
    <property type="term" value="F:endopeptidase activity"/>
    <property type="evidence" value="ECO:0007669"/>
    <property type="project" value="UniProtKB-ARBA"/>
</dbReference>
<feature type="transmembrane region" description="Helical" evidence="1">
    <location>
        <begin position="160"/>
        <end position="181"/>
    </location>
</feature>
<reference evidence="3" key="1">
    <citation type="submission" date="2021-01" db="EMBL/GenBank/DDBJ databases">
        <title>Modified the classification status of verrucomicrobia.</title>
        <authorList>
            <person name="Feng X."/>
        </authorList>
    </citation>
    <scope>NUCLEOTIDE SEQUENCE</scope>
    <source>
        <strain evidence="3">KCTC 22201</strain>
    </source>
</reference>
<dbReference type="GO" id="GO:0080120">
    <property type="term" value="P:CAAX-box protein maturation"/>
    <property type="evidence" value="ECO:0007669"/>
    <property type="project" value="UniProtKB-ARBA"/>
</dbReference>
<dbReference type="AlphaFoldDB" id="A0A934VEX8"/>
<keyword evidence="1" id="KW-1133">Transmembrane helix</keyword>
<feature type="transmembrane region" description="Helical" evidence="1">
    <location>
        <begin position="91"/>
        <end position="112"/>
    </location>
</feature>
<keyword evidence="3" id="KW-0378">Hydrolase</keyword>
<keyword evidence="1" id="KW-0812">Transmembrane</keyword>
<accession>A0A934VEX8</accession>
<dbReference type="Pfam" id="PF02517">
    <property type="entry name" value="Rce1-like"/>
    <property type="match status" value="1"/>
</dbReference>
<keyword evidence="4" id="KW-1185">Reference proteome</keyword>
<dbReference type="RefSeq" id="WP_200279857.1">
    <property type="nucleotide sequence ID" value="NZ_JAENII010000009.1"/>
</dbReference>
<evidence type="ECO:0000256" key="1">
    <source>
        <dbReference type="SAM" id="Phobius"/>
    </source>
</evidence>
<keyword evidence="1" id="KW-0472">Membrane</keyword>
<dbReference type="PANTHER" id="PTHR36435">
    <property type="entry name" value="SLR1288 PROTEIN"/>
    <property type="match status" value="1"/>
</dbReference>
<keyword evidence="3" id="KW-0482">Metalloprotease</keyword>
<dbReference type="GO" id="GO:0008237">
    <property type="term" value="F:metallopeptidase activity"/>
    <property type="evidence" value="ECO:0007669"/>
    <property type="project" value="UniProtKB-KW"/>
</dbReference>
<organism evidence="3 4">
    <name type="scientific">Haloferula rosea</name>
    <dbReference type="NCBI Taxonomy" id="490093"/>
    <lineage>
        <taxon>Bacteria</taxon>
        <taxon>Pseudomonadati</taxon>
        <taxon>Verrucomicrobiota</taxon>
        <taxon>Verrucomicrobiia</taxon>
        <taxon>Verrucomicrobiales</taxon>
        <taxon>Verrucomicrobiaceae</taxon>
        <taxon>Haloferula</taxon>
    </lineage>
</organism>
<keyword evidence="3" id="KW-0645">Protease</keyword>
<dbReference type="PANTHER" id="PTHR36435:SF1">
    <property type="entry name" value="CAAX AMINO TERMINAL PROTEASE FAMILY PROTEIN"/>
    <property type="match status" value="1"/>
</dbReference>
<sequence length="323" mass="35048">MDFEFYMVATAFVVAFLVFGVGFLVRWRTGGGAVSTPPPLPAGVEPVTWQCPTEVTTPYAPPQSEGSQPLARRLGLSLNRVSCRIYRPMDLVLMAFLVGIYMVPLLLDLVGTTGNAPVEIGMEAVIGTIVTQTFMVALVLGMVVWRLSPATWLGLGWPQWRWVFLLAPVGVLSTWAFMAGLEAWGYNLWLQEAMGLGEGEGQQEVVSAFSSVKDPILLGLLSFTAVIVAPVSEEVLFRGYLYPVSKRFIGRAPAVLFSALVFAAIHHNALALVPLCFLALLLALSYELTGSIWAPIGIHMLFNGATVGFQLASNWGWIALPES</sequence>
<feature type="transmembrane region" description="Helical" evidence="1">
    <location>
        <begin position="124"/>
        <end position="148"/>
    </location>
</feature>
<dbReference type="InterPro" id="IPR052710">
    <property type="entry name" value="CAAX_protease"/>
</dbReference>
<comment type="caution">
    <text evidence="3">The sequence shown here is derived from an EMBL/GenBank/DDBJ whole genome shotgun (WGS) entry which is preliminary data.</text>
</comment>
<feature type="domain" description="CAAX prenyl protease 2/Lysostaphin resistance protein A-like" evidence="2">
    <location>
        <begin position="220"/>
        <end position="304"/>
    </location>
</feature>
<feature type="transmembrane region" description="Helical" evidence="1">
    <location>
        <begin position="6"/>
        <end position="25"/>
    </location>
</feature>
<evidence type="ECO:0000313" key="4">
    <source>
        <dbReference type="Proteomes" id="UP000658278"/>
    </source>
</evidence>
<evidence type="ECO:0000259" key="2">
    <source>
        <dbReference type="Pfam" id="PF02517"/>
    </source>
</evidence>
<feature type="transmembrane region" description="Helical" evidence="1">
    <location>
        <begin position="216"/>
        <end position="236"/>
    </location>
</feature>
<name>A0A934VEX8_9BACT</name>
<evidence type="ECO:0000313" key="3">
    <source>
        <dbReference type="EMBL" id="MBK1827779.1"/>
    </source>
</evidence>
<dbReference type="EMBL" id="JAENII010000009">
    <property type="protein sequence ID" value="MBK1827779.1"/>
    <property type="molecule type" value="Genomic_DNA"/>
</dbReference>
<dbReference type="Proteomes" id="UP000658278">
    <property type="component" value="Unassembled WGS sequence"/>
</dbReference>
<proteinExistence type="predicted"/>